<evidence type="ECO:0000313" key="4">
    <source>
        <dbReference type="EMBL" id="AEP09936.1"/>
    </source>
</evidence>
<proteinExistence type="predicted"/>
<reference evidence="4 5" key="1">
    <citation type="journal article" date="2011" name="BMC Genomics">
        <title>Genomic insights into an obligate epibiotic bacterial predator: Micavibrio aeruginosavorus ARL-13.</title>
        <authorList>
            <person name="Wang Z."/>
            <person name="Kadouri D."/>
            <person name="Wu M."/>
        </authorList>
    </citation>
    <scope>NUCLEOTIDE SEQUENCE [LARGE SCALE GENOMIC DNA]</scope>
    <source>
        <strain evidence="4 5">ARL-13</strain>
    </source>
</reference>
<evidence type="ECO:0000259" key="3">
    <source>
        <dbReference type="Pfam" id="PF10017"/>
    </source>
</evidence>
<evidence type="ECO:0000313" key="5">
    <source>
        <dbReference type="Proteomes" id="UP000009286"/>
    </source>
</evidence>
<organism evidence="4 5">
    <name type="scientific">Micavibrio aeruginosavorus (strain ARL-13)</name>
    <dbReference type="NCBI Taxonomy" id="856793"/>
    <lineage>
        <taxon>Bacteria</taxon>
        <taxon>Pseudomonadati</taxon>
        <taxon>Bdellovibrionota</taxon>
        <taxon>Bdellovibrionia</taxon>
        <taxon>Bdellovibrionales</taxon>
        <taxon>Pseudobdellovibrionaceae</taxon>
        <taxon>Micavibrio</taxon>
    </lineage>
</organism>
<evidence type="ECO:0000256" key="1">
    <source>
        <dbReference type="ARBA" id="ARBA00022603"/>
    </source>
</evidence>
<keyword evidence="1" id="KW-0489">Methyltransferase</keyword>
<dbReference type="InterPro" id="IPR029063">
    <property type="entry name" value="SAM-dependent_MTases_sf"/>
</dbReference>
<dbReference type="eggNOG" id="COG4301">
    <property type="taxonomic scope" value="Bacteria"/>
</dbReference>
<dbReference type="EMBL" id="CP002382">
    <property type="protein sequence ID" value="AEP09936.1"/>
    <property type="molecule type" value="Genomic_DNA"/>
</dbReference>
<dbReference type="RefSeq" id="WP_014103159.1">
    <property type="nucleotide sequence ID" value="NC_016026.1"/>
</dbReference>
<dbReference type="PANTHER" id="PTHR43397:SF1">
    <property type="entry name" value="ERGOTHIONEINE BIOSYNTHESIS PROTEIN 1"/>
    <property type="match status" value="1"/>
</dbReference>
<dbReference type="GO" id="GO:0032259">
    <property type="term" value="P:methylation"/>
    <property type="evidence" value="ECO:0007669"/>
    <property type="project" value="UniProtKB-KW"/>
</dbReference>
<dbReference type="PANTHER" id="PTHR43397">
    <property type="entry name" value="ERGOTHIONEINE BIOSYNTHESIS PROTEIN 1"/>
    <property type="match status" value="1"/>
</dbReference>
<dbReference type="OrthoDB" id="8680240at2"/>
<evidence type="ECO:0000256" key="2">
    <source>
        <dbReference type="ARBA" id="ARBA00022679"/>
    </source>
</evidence>
<dbReference type="InterPro" id="IPR051128">
    <property type="entry name" value="EgtD_Methyltrsf_superfamily"/>
</dbReference>
<feature type="domain" description="Histidine-specific methyltransferase SAM-dependent" evidence="3">
    <location>
        <begin position="53"/>
        <end position="336"/>
    </location>
</feature>
<dbReference type="GO" id="GO:0008168">
    <property type="term" value="F:methyltransferase activity"/>
    <property type="evidence" value="ECO:0007669"/>
    <property type="project" value="UniProtKB-KW"/>
</dbReference>
<name>G2KQK8_MICAA</name>
<keyword evidence="5" id="KW-1185">Reference proteome</keyword>
<dbReference type="Gene3D" id="3.40.50.150">
    <property type="entry name" value="Vaccinia Virus protein VP39"/>
    <property type="match status" value="1"/>
</dbReference>
<accession>G2KQK8</accession>
<sequence>MRSLSDADILHALRKKEENRFLNDSIDLFSGCRTGHMNPYAFNEPKTNDDPVRGGEHWGRFVNTSRDYYLISEEAQLIQNFSAEIGAILPPNALCVDLGPGEEKAVLTKTFPILTGMFNPSGYVAVDVNNKFIHNASTLVQDKLQIESSGILADFFEETLSIAARTPKVMVLFGGLLCNLGRGKTPSLIELSNSLKKLRKHAQTGDYLVITQDINHNQTTLNAAYNHPDLARYIMTLTHRIQRDLPTRDFNPDHFEFYSEWDSAEHVQILGARAKALSTFQIADHAFAIRKGTKIPLVNCYKFPAEFFLRACHSAGFKAVKTFHGTSDRIILHVLQAV</sequence>
<dbReference type="Proteomes" id="UP000009286">
    <property type="component" value="Chromosome"/>
</dbReference>
<gene>
    <name evidence="4" type="ordered locus">MICA_1621</name>
</gene>
<dbReference type="InterPro" id="IPR019257">
    <property type="entry name" value="MeTrfase_dom"/>
</dbReference>
<dbReference type="HOGENOM" id="CLU_820876_0_0_5"/>
<dbReference type="AlphaFoldDB" id="G2KQK8"/>
<dbReference type="KEGG" id="mai:MICA_1621"/>
<dbReference type="Pfam" id="PF10017">
    <property type="entry name" value="Methyltransf_33"/>
    <property type="match status" value="1"/>
</dbReference>
<keyword evidence="2" id="KW-0808">Transferase</keyword>
<protein>
    <recommendedName>
        <fullName evidence="3">Histidine-specific methyltransferase SAM-dependent domain-containing protein</fullName>
    </recommendedName>
</protein>